<evidence type="ECO:0000256" key="1">
    <source>
        <dbReference type="ARBA" id="ARBA00007521"/>
    </source>
</evidence>
<dbReference type="SUPFAM" id="SSF50118">
    <property type="entry name" value="Cell growth inhibitor/plasmid maintenance toxic component"/>
    <property type="match status" value="1"/>
</dbReference>
<accession>A0A919XRV8</accession>
<sequence length="102" mass="11655">MAKFSYYEDPTQYKMRPVIIISNDMLNESDDVIILAPITSARPRNDYDVVIDYWEDAGLDRASCIRVSKLTSFHKTFLKVKIGTLQSTDLESVLRVASSMFV</sequence>
<gene>
    <name evidence="3" type="ORF">J41TS12_29970</name>
</gene>
<dbReference type="Proteomes" id="UP000681162">
    <property type="component" value="Unassembled WGS sequence"/>
</dbReference>
<comment type="caution">
    <text evidence="3">The sequence shown here is derived from an EMBL/GenBank/DDBJ whole genome shotgun (WGS) entry which is preliminary data.</text>
</comment>
<dbReference type="Gene3D" id="2.30.30.110">
    <property type="match status" value="1"/>
</dbReference>
<evidence type="ECO:0000313" key="3">
    <source>
        <dbReference type="EMBL" id="GIO38136.1"/>
    </source>
</evidence>
<dbReference type="Pfam" id="PF02452">
    <property type="entry name" value="PemK_toxin"/>
    <property type="match status" value="1"/>
</dbReference>
<dbReference type="AlphaFoldDB" id="A0A919XRV8"/>
<dbReference type="InterPro" id="IPR003477">
    <property type="entry name" value="PemK-like"/>
</dbReference>
<keyword evidence="2" id="KW-1277">Toxin-antitoxin system</keyword>
<evidence type="ECO:0008006" key="5">
    <source>
        <dbReference type="Google" id="ProtNLM"/>
    </source>
</evidence>
<keyword evidence="4" id="KW-1185">Reference proteome</keyword>
<protein>
    <recommendedName>
        <fullName evidence="5">Type II toxin-antitoxin system PemK/MazF family toxin</fullName>
    </recommendedName>
</protein>
<evidence type="ECO:0000256" key="2">
    <source>
        <dbReference type="ARBA" id="ARBA00022649"/>
    </source>
</evidence>
<comment type="similarity">
    <text evidence="1">Belongs to the PemK/MazF family.</text>
</comment>
<organism evidence="3 4">
    <name type="scientific">Paenibacillus antibioticophila</name>
    <dbReference type="NCBI Taxonomy" id="1274374"/>
    <lineage>
        <taxon>Bacteria</taxon>
        <taxon>Bacillati</taxon>
        <taxon>Bacillota</taxon>
        <taxon>Bacilli</taxon>
        <taxon>Bacillales</taxon>
        <taxon>Paenibacillaceae</taxon>
        <taxon>Paenibacillus</taxon>
    </lineage>
</organism>
<reference evidence="3 4" key="1">
    <citation type="submission" date="2021-03" db="EMBL/GenBank/DDBJ databases">
        <title>Antimicrobial resistance genes in bacteria isolated from Japanese honey, and their potential for conferring macrolide and lincosamide resistance in the American foulbrood pathogen Paenibacillus larvae.</title>
        <authorList>
            <person name="Okamoto M."/>
            <person name="Kumagai M."/>
            <person name="Kanamori H."/>
            <person name="Takamatsu D."/>
        </authorList>
    </citation>
    <scope>NUCLEOTIDE SEQUENCE [LARGE SCALE GENOMIC DNA]</scope>
    <source>
        <strain evidence="3 4">J41TS12</strain>
    </source>
</reference>
<name>A0A919XRV8_9BACL</name>
<dbReference type="InterPro" id="IPR011067">
    <property type="entry name" value="Plasmid_toxin/cell-grow_inhib"/>
</dbReference>
<evidence type="ECO:0000313" key="4">
    <source>
        <dbReference type="Proteomes" id="UP000681162"/>
    </source>
</evidence>
<dbReference type="GO" id="GO:0003677">
    <property type="term" value="F:DNA binding"/>
    <property type="evidence" value="ECO:0007669"/>
    <property type="project" value="InterPro"/>
</dbReference>
<dbReference type="EMBL" id="BORR01000010">
    <property type="protein sequence ID" value="GIO38136.1"/>
    <property type="molecule type" value="Genomic_DNA"/>
</dbReference>
<proteinExistence type="inferred from homology"/>